<organism evidence="9 10">
    <name type="scientific">Microbacterium yannicii</name>
    <dbReference type="NCBI Taxonomy" id="671622"/>
    <lineage>
        <taxon>Bacteria</taxon>
        <taxon>Bacillati</taxon>
        <taxon>Actinomycetota</taxon>
        <taxon>Actinomycetes</taxon>
        <taxon>Micrococcales</taxon>
        <taxon>Microbacteriaceae</taxon>
        <taxon>Microbacterium</taxon>
    </lineage>
</organism>
<feature type="transmembrane region" description="Helical" evidence="8">
    <location>
        <begin position="40"/>
        <end position="58"/>
    </location>
</feature>
<feature type="transmembrane region" description="Helical" evidence="8">
    <location>
        <begin position="17"/>
        <end position="34"/>
    </location>
</feature>
<gene>
    <name evidence="9" type="ORF">GCM10025760_02280</name>
</gene>
<evidence type="ECO:0000256" key="4">
    <source>
        <dbReference type="ARBA" id="ARBA00022692"/>
    </source>
</evidence>
<keyword evidence="5 8" id="KW-1133">Transmembrane helix</keyword>
<sequence>MTPDLPRNRLRRATLTLWRQLPFFVWLIALWMLLWGQFTWLAFLTGLIAAIVVTRIFRLPPVELSGRVNLWWGFVFVLEFIVAVIHGSLTVAWQVLDFRRQPGAAIIAVQLRTDDDLIMTHTGVTASLIPGSLIVETDRDRRILYLHVIGVRDDADVERQRASVHHWEERIVRAVGSRAQLQSIRADAAARRPSTSSGTAGWGSGTAGWGSGTAGRGSGTAGRGPGAAGRGSGTGKSGGSAR</sequence>
<evidence type="ECO:0000256" key="6">
    <source>
        <dbReference type="ARBA" id="ARBA00023136"/>
    </source>
</evidence>
<comment type="similarity">
    <text evidence="2">Belongs to the CPA3 antiporters (TC 2.A.63) subunit E family.</text>
</comment>
<accession>A0ABP9LVR4</accession>
<evidence type="ECO:0000256" key="5">
    <source>
        <dbReference type="ARBA" id="ARBA00022989"/>
    </source>
</evidence>
<name>A0ABP9LVR4_9MICO</name>
<keyword evidence="3" id="KW-1003">Cell membrane</keyword>
<evidence type="ECO:0000313" key="9">
    <source>
        <dbReference type="EMBL" id="GAA5084426.1"/>
    </source>
</evidence>
<keyword evidence="10" id="KW-1185">Reference proteome</keyword>
<dbReference type="Proteomes" id="UP001501407">
    <property type="component" value="Unassembled WGS sequence"/>
</dbReference>
<feature type="region of interest" description="Disordered" evidence="7">
    <location>
        <begin position="184"/>
        <end position="242"/>
    </location>
</feature>
<protein>
    <recommendedName>
        <fullName evidence="11">Na+/H+ antiporter subunit E</fullName>
    </recommendedName>
</protein>
<proteinExistence type="inferred from homology"/>
<evidence type="ECO:0000256" key="1">
    <source>
        <dbReference type="ARBA" id="ARBA00004651"/>
    </source>
</evidence>
<keyword evidence="6 8" id="KW-0472">Membrane</keyword>
<evidence type="ECO:0000256" key="3">
    <source>
        <dbReference type="ARBA" id="ARBA00022475"/>
    </source>
</evidence>
<evidence type="ECO:0008006" key="11">
    <source>
        <dbReference type="Google" id="ProtNLM"/>
    </source>
</evidence>
<dbReference type="PANTHER" id="PTHR34584:SF1">
    <property type="entry name" value="NA(+)_H(+) ANTIPORTER SUBUNIT E1"/>
    <property type="match status" value="1"/>
</dbReference>
<keyword evidence="4 8" id="KW-0812">Transmembrane</keyword>
<evidence type="ECO:0000256" key="2">
    <source>
        <dbReference type="ARBA" id="ARBA00006228"/>
    </source>
</evidence>
<feature type="transmembrane region" description="Helical" evidence="8">
    <location>
        <begin position="70"/>
        <end position="93"/>
    </location>
</feature>
<dbReference type="RefSeq" id="WP_252787552.1">
    <property type="nucleotide sequence ID" value="NZ_BAABKZ010000001.1"/>
</dbReference>
<dbReference type="EMBL" id="BAABKZ010000001">
    <property type="protein sequence ID" value="GAA5084426.1"/>
    <property type="molecule type" value="Genomic_DNA"/>
</dbReference>
<dbReference type="PANTHER" id="PTHR34584">
    <property type="entry name" value="NA(+)/H(+) ANTIPORTER SUBUNIT E1"/>
    <property type="match status" value="1"/>
</dbReference>
<comment type="subcellular location">
    <subcellularLocation>
        <location evidence="1">Cell membrane</location>
        <topology evidence="1">Multi-pass membrane protein</topology>
    </subcellularLocation>
</comment>
<comment type="caution">
    <text evidence="9">The sequence shown here is derived from an EMBL/GenBank/DDBJ whole genome shotgun (WGS) entry which is preliminary data.</text>
</comment>
<evidence type="ECO:0000256" key="7">
    <source>
        <dbReference type="SAM" id="MobiDB-lite"/>
    </source>
</evidence>
<dbReference type="NCBIfam" id="NF006521">
    <property type="entry name" value="PRK08965.1-5"/>
    <property type="match status" value="1"/>
</dbReference>
<reference evidence="10" key="1">
    <citation type="journal article" date="2019" name="Int. J. Syst. Evol. Microbiol.">
        <title>The Global Catalogue of Microorganisms (GCM) 10K type strain sequencing project: providing services to taxonomists for standard genome sequencing and annotation.</title>
        <authorList>
            <consortium name="The Broad Institute Genomics Platform"/>
            <consortium name="The Broad Institute Genome Sequencing Center for Infectious Disease"/>
            <person name="Wu L."/>
            <person name="Ma J."/>
        </authorList>
    </citation>
    <scope>NUCLEOTIDE SEQUENCE [LARGE SCALE GENOMIC DNA]</scope>
    <source>
        <strain evidence="10">JCM 18959</strain>
    </source>
</reference>
<evidence type="ECO:0000256" key="8">
    <source>
        <dbReference type="SAM" id="Phobius"/>
    </source>
</evidence>
<evidence type="ECO:0000313" key="10">
    <source>
        <dbReference type="Proteomes" id="UP001501407"/>
    </source>
</evidence>
<feature type="compositionally biased region" description="Gly residues" evidence="7">
    <location>
        <begin position="200"/>
        <end position="242"/>
    </location>
</feature>
<dbReference type="Pfam" id="PF01899">
    <property type="entry name" value="MNHE"/>
    <property type="match status" value="1"/>
</dbReference>
<dbReference type="InterPro" id="IPR002758">
    <property type="entry name" value="Cation_antiport_E"/>
</dbReference>